<evidence type="ECO:0000256" key="9">
    <source>
        <dbReference type="ARBA" id="ARBA00023242"/>
    </source>
</evidence>
<evidence type="ECO:0000256" key="8">
    <source>
        <dbReference type="ARBA" id="ARBA00023163"/>
    </source>
</evidence>
<dbReference type="GO" id="GO:0000981">
    <property type="term" value="F:DNA-binding transcription factor activity, RNA polymerase II-specific"/>
    <property type="evidence" value="ECO:0007669"/>
    <property type="project" value="TreeGrafter"/>
</dbReference>
<evidence type="ECO:0000256" key="7">
    <source>
        <dbReference type="ARBA" id="ARBA00023125"/>
    </source>
</evidence>
<accession>A0AAV2Q1S3</accession>
<dbReference type="SMART" id="SM00355">
    <property type="entry name" value="ZnF_C2H2"/>
    <property type="match status" value="3"/>
</dbReference>
<evidence type="ECO:0000256" key="1">
    <source>
        <dbReference type="ARBA" id="ARBA00004123"/>
    </source>
</evidence>
<evidence type="ECO:0000259" key="12">
    <source>
        <dbReference type="PROSITE" id="PS50157"/>
    </source>
</evidence>
<keyword evidence="3" id="KW-0677">Repeat</keyword>
<evidence type="ECO:0000256" key="6">
    <source>
        <dbReference type="ARBA" id="ARBA00023015"/>
    </source>
</evidence>
<comment type="caution">
    <text evidence="13">The sequence shown here is derived from an EMBL/GenBank/DDBJ whole genome shotgun (WGS) entry which is preliminary data.</text>
</comment>
<keyword evidence="9" id="KW-0539">Nucleus</keyword>
<feature type="non-terminal residue" evidence="13">
    <location>
        <position position="324"/>
    </location>
</feature>
<feature type="compositionally biased region" description="Basic residues" evidence="11">
    <location>
        <begin position="198"/>
        <end position="217"/>
    </location>
</feature>
<feature type="domain" description="C2H2-type" evidence="12">
    <location>
        <begin position="283"/>
        <end position="310"/>
    </location>
</feature>
<reference evidence="13 14" key="1">
    <citation type="submission" date="2024-05" db="EMBL/GenBank/DDBJ databases">
        <authorList>
            <person name="Wallberg A."/>
        </authorList>
    </citation>
    <scope>NUCLEOTIDE SEQUENCE [LARGE SCALE GENOMIC DNA]</scope>
</reference>
<evidence type="ECO:0000313" key="14">
    <source>
        <dbReference type="Proteomes" id="UP001497623"/>
    </source>
</evidence>
<dbReference type="GO" id="GO:0000978">
    <property type="term" value="F:RNA polymerase II cis-regulatory region sequence-specific DNA binding"/>
    <property type="evidence" value="ECO:0007669"/>
    <property type="project" value="TreeGrafter"/>
</dbReference>
<comment type="subcellular location">
    <subcellularLocation>
        <location evidence="1">Nucleus</location>
    </subcellularLocation>
</comment>
<keyword evidence="14" id="KW-1185">Reference proteome</keyword>
<evidence type="ECO:0000256" key="4">
    <source>
        <dbReference type="ARBA" id="ARBA00022771"/>
    </source>
</evidence>
<dbReference type="Pfam" id="PF13894">
    <property type="entry name" value="zf-C2H2_4"/>
    <property type="match status" value="1"/>
</dbReference>
<keyword evidence="6" id="KW-0805">Transcription regulation</keyword>
<name>A0AAV2Q1S3_MEGNR</name>
<sequence length="324" mass="37091">MDSRGPPMYLHPRMTMAESYLGSVPGSIPINVPMGIPAPEVTGMPGVRMSSNHAVFSHKTDPNRIPEQQHYNQLPLRKEVVDEGRIETVVQQGRIETVVQQGRIETVVQPENSAPLHTEVKNVGFREVLQNVKTEEEEDIENFMEAAHDIFLKISSKEMTIKTAADQLGRPYSFVYTRFQEFCDNITGTNKVMYKVQTAKKKKKGKKSKKKSKRLTLRRSREQGKIYQCEECPAFFHTEYLIKTHSKCHVEGNESHNCTACGVVFPKLNKLMQHRIDFHQEALQCPHCDTRFTTVTSYKNHIITHTAGKPYPCDECDNEYATKY</sequence>
<dbReference type="GO" id="GO:0008270">
    <property type="term" value="F:zinc ion binding"/>
    <property type="evidence" value="ECO:0007669"/>
    <property type="project" value="UniProtKB-KW"/>
</dbReference>
<protein>
    <recommendedName>
        <fullName evidence="12">C2H2-type domain-containing protein</fullName>
    </recommendedName>
</protein>
<dbReference type="InterPro" id="IPR050752">
    <property type="entry name" value="C2H2-ZF_domain"/>
</dbReference>
<dbReference type="SUPFAM" id="SSF57667">
    <property type="entry name" value="beta-beta-alpha zinc fingers"/>
    <property type="match status" value="2"/>
</dbReference>
<feature type="domain" description="C2H2-type" evidence="12">
    <location>
        <begin position="256"/>
        <end position="279"/>
    </location>
</feature>
<evidence type="ECO:0000256" key="3">
    <source>
        <dbReference type="ARBA" id="ARBA00022737"/>
    </source>
</evidence>
<dbReference type="PROSITE" id="PS50157">
    <property type="entry name" value="ZINC_FINGER_C2H2_2"/>
    <property type="match status" value="3"/>
</dbReference>
<gene>
    <name evidence="13" type="ORF">MNOR_LOCUS5938</name>
</gene>
<proteinExistence type="predicted"/>
<dbReference type="AlphaFoldDB" id="A0AAV2Q1S3"/>
<feature type="domain" description="C2H2-type" evidence="12">
    <location>
        <begin position="227"/>
        <end position="254"/>
    </location>
</feature>
<dbReference type="PANTHER" id="PTHR24384:SF189">
    <property type="entry name" value="C2H2-TYPE DOMAIN-CONTAINING PROTEIN-RELATED"/>
    <property type="match status" value="1"/>
</dbReference>
<dbReference type="GO" id="GO:0005634">
    <property type="term" value="C:nucleus"/>
    <property type="evidence" value="ECO:0007669"/>
    <property type="project" value="UniProtKB-SubCell"/>
</dbReference>
<dbReference type="Proteomes" id="UP001497623">
    <property type="component" value="Unassembled WGS sequence"/>
</dbReference>
<dbReference type="Gene3D" id="3.30.160.60">
    <property type="entry name" value="Classic Zinc Finger"/>
    <property type="match status" value="2"/>
</dbReference>
<dbReference type="EMBL" id="CAXKWB010002358">
    <property type="protein sequence ID" value="CAL4066691.1"/>
    <property type="molecule type" value="Genomic_DNA"/>
</dbReference>
<keyword evidence="4 10" id="KW-0863">Zinc-finger</keyword>
<evidence type="ECO:0000256" key="2">
    <source>
        <dbReference type="ARBA" id="ARBA00022723"/>
    </source>
</evidence>
<evidence type="ECO:0000256" key="5">
    <source>
        <dbReference type="ARBA" id="ARBA00022833"/>
    </source>
</evidence>
<feature type="region of interest" description="Disordered" evidence="11">
    <location>
        <begin position="197"/>
        <end position="217"/>
    </location>
</feature>
<keyword evidence="5" id="KW-0862">Zinc</keyword>
<keyword evidence="7" id="KW-0238">DNA-binding</keyword>
<evidence type="ECO:0000256" key="11">
    <source>
        <dbReference type="SAM" id="MobiDB-lite"/>
    </source>
</evidence>
<organism evidence="13 14">
    <name type="scientific">Meganyctiphanes norvegica</name>
    <name type="common">Northern krill</name>
    <name type="synonym">Thysanopoda norvegica</name>
    <dbReference type="NCBI Taxonomy" id="48144"/>
    <lineage>
        <taxon>Eukaryota</taxon>
        <taxon>Metazoa</taxon>
        <taxon>Ecdysozoa</taxon>
        <taxon>Arthropoda</taxon>
        <taxon>Crustacea</taxon>
        <taxon>Multicrustacea</taxon>
        <taxon>Malacostraca</taxon>
        <taxon>Eumalacostraca</taxon>
        <taxon>Eucarida</taxon>
        <taxon>Euphausiacea</taxon>
        <taxon>Euphausiidae</taxon>
        <taxon>Meganyctiphanes</taxon>
    </lineage>
</organism>
<keyword evidence="2" id="KW-0479">Metal-binding</keyword>
<evidence type="ECO:0000256" key="10">
    <source>
        <dbReference type="PROSITE-ProRule" id="PRU00042"/>
    </source>
</evidence>
<dbReference type="InterPro" id="IPR013087">
    <property type="entry name" value="Znf_C2H2_type"/>
</dbReference>
<keyword evidence="8" id="KW-0804">Transcription</keyword>
<dbReference type="InterPro" id="IPR036236">
    <property type="entry name" value="Znf_C2H2_sf"/>
</dbReference>
<dbReference type="PANTHER" id="PTHR24384">
    <property type="entry name" value="FINGER PUTATIVE TRANSCRIPTION FACTOR FAMILY-RELATED"/>
    <property type="match status" value="1"/>
</dbReference>
<dbReference type="PROSITE" id="PS00028">
    <property type="entry name" value="ZINC_FINGER_C2H2_1"/>
    <property type="match status" value="2"/>
</dbReference>
<evidence type="ECO:0000313" key="13">
    <source>
        <dbReference type="EMBL" id="CAL4066691.1"/>
    </source>
</evidence>